<dbReference type="InterPro" id="IPR020045">
    <property type="entry name" value="DNA_polI_H3TH"/>
</dbReference>
<feature type="domain" description="5'-3' exonuclease" evidence="16">
    <location>
        <begin position="3"/>
        <end position="270"/>
    </location>
</feature>
<keyword evidence="7 14" id="KW-0378">Hydrolase</keyword>
<dbReference type="InterPro" id="IPR012337">
    <property type="entry name" value="RNaseH-like_sf"/>
</dbReference>
<dbReference type="CDD" id="cd09859">
    <property type="entry name" value="PIN_53EXO"/>
    <property type="match status" value="1"/>
</dbReference>
<dbReference type="InterPro" id="IPR001098">
    <property type="entry name" value="DNA-dir_DNA_pol_A_palm_dom"/>
</dbReference>
<dbReference type="PROSITE" id="PS00447">
    <property type="entry name" value="DNA_POLYMERASE_A"/>
    <property type="match status" value="1"/>
</dbReference>
<dbReference type="InterPro" id="IPR029060">
    <property type="entry name" value="PIN-like_dom_sf"/>
</dbReference>
<dbReference type="Gene3D" id="1.10.150.20">
    <property type="entry name" value="5' to 3' exonuclease, C-terminal subdomain"/>
    <property type="match status" value="2"/>
</dbReference>
<comment type="catalytic activity">
    <reaction evidence="12 14">
        <text>DNA(n) + a 2'-deoxyribonucleoside 5'-triphosphate = DNA(n+1) + diphosphate</text>
        <dbReference type="Rhea" id="RHEA:22508"/>
        <dbReference type="Rhea" id="RHEA-COMP:17339"/>
        <dbReference type="Rhea" id="RHEA-COMP:17340"/>
        <dbReference type="ChEBI" id="CHEBI:33019"/>
        <dbReference type="ChEBI" id="CHEBI:61560"/>
        <dbReference type="ChEBI" id="CHEBI:173112"/>
        <dbReference type="EC" id="2.7.7.7"/>
    </reaction>
</comment>
<dbReference type="InterPro" id="IPR043502">
    <property type="entry name" value="DNA/RNA_pol_sf"/>
</dbReference>
<dbReference type="GO" id="GO:0006302">
    <property type="term" value="P:double-strand break repair"/>
    <property type="evidence" value="ECO:0007669"/>
    <property type="project" value="TreeGrafter"/>
</dbReference>
<protein>
    <recommendedName>
        <fullName evidence="13 14">DNA polymerase I</fullName>
        <ecNumber evidence="13 14">2.7.7.7</ecNumber>
    </recommendedName>
</protein>
<dbReference type="Pfam" id="PF01367">
    <property type="entry name" value="5_3_exonuc"/>
    <property type="match status" value="1"/>
</dbReference>
<evidence type="ECO:0000256" key="4">
    <source>
        <dbReference type="ARBA" id="ARBA00022705"/>
    </source>
</evidence>
<feature type="domain" description="DNA-directed DNA polymerase family A palm" evidence="17">
    <location>
        <begin position="648"/>
        <end position="856"/>
    </location>
</feature>
<dbReference type="SMART" id="SM00279">
    <property type="entry name" value="HhH2"/>
    <property type="match status" value="1"/>
</dbReference>
<comment type="caution">
    <text evidence="18">The sequence shown here is derived from an EMBL/GenBank/DDBJ whole genome shotgun (WGS) entry which is preliminary data.</text>
</comment>
<dbReference type="SUPFAM" id="SSF56672">
    <property type="entry name" value="DNA/RNA polymerases"/>
    <property type="match status" value="1"/>
</dbReference>
<dbReference type="Pfam" id="PF00476">
    <property type="entry name" value="DNA_pol_A"/>
    <property type="match status" value="1"/>
</dbReference>
<dbReference type="InterPro" id="IPR002298">
    <property type="entry name" value="DNA_polymerase_A"/>
</dbReference>
<dbReference type="GO" id="GO:0006261">
    <property type="term" value="P:DNA-templated DNA replication"/>
    <property type="evidence" value="ECO:0007669"/>
    <property type="project" value="UniProtKB-UniRule"/>
</dbReference>
<evidence type="ECO:0000313" key="19">
    <source>
        <dbReference type="Proteomes" id="UP000230843"/>
    </source>
</evidence>
<dbReference type="GO" id="GO:0003677">
    <property type="term" value="F:DNA binding"/>
    <property type="evidence" value="ECO:0007669"/>
    <property type="project" value="UniProtKB-UniRule"/>
</dbReference>
<dbReference type="Gene3D" id="3.30.70.370">
    <property type="match status" value="1"/>
</dbReference>
<dbReference type="GO" id="GO:0003887">
    <property type="term" value="F:DNA-directed DNA polymerase activity"/>
    <property type="evidence" value="ECO:0007669"/>
    <property type="project" value="UniProtKB-UniRule"/>
</dbReference>
<dbReference type="AlphaFoldDB" id="A0A2M7Z7I6"/>
<evidence type="ECO:0000256" key="6">
    <source>
        <dbReference type="ARBA" id="ARBA00022763"/>
    </source>
</evidence>
<dbReference type="FunFam" id="3.40.50.1010:FF:000001">
    <property type="entry name" value="DNA polymerase I"/>
    <property type="match status" value="1"/>
</dbReference>
<reference evidence="19" key="1">
    <citation type="submission" date="2017-09" db="EMBL/GenBank/DDBJ databases">
        <title>Depth-based differentiation of microbial function through sediment-hosted aquifers and enrichment of novel symbionts in the deep terrestrial subsurface.</title>
        <authorList>
            <person name="Probst A.J."/>
            <person name="Ladd B."/>
            <person name="Jarett J.K."/>
            <person name="Geller-Mcgrath D.E."/>
            <person name="Sieber C.M.K."/>
            <person name="Emerson J.B."/>
            <person name="Anantharaman K."/>
            <person name="Thomas B.C."/>
            <person name="Malmstrom R."/>
            <person name="Stieglmeier M."/>
            <person name="Klingl A."/>
            <person name="Woyke T."/>
            <person name="Ryan C.M."/>
            <person name="Banfield J.F."/>
        </authorList>
    </citation>
    <scope>NUCLEOTIDE SEQUENCE [LARGE SCALE GENOMIC DNA]</scope>
</reference>
<dbReference type="InterPro" id="IPR018320">
    <property type="entry name" value="DNA_polymerase_1"/>
</dbReference>
<keyword evidence="11 14" id="KW-0234">DNA repair</keyword>
<dbReference type="InterPro" id="IPR002421">
    <property type="entry name" value="5-3_exonuclease"/>
</dbReference>
<dbReference type="FunFam" id="1.10.150.20:FF:000002">
    <property type="entry name" value="DNA polymerase I"/>
    <property type="match status" value="1"/>
</dbReference>
<feature type="coiled-coil region" evidence="15">
    <location>
        <begin position="510"/>
        <end position="537"/>
    </location>
</feature>
<evidence type="ECO:0000313" key="18">
    <source>
        <dbReference type="EMBL" id="PJA90076.1"/>
    </source>
</evidence>
<evidence type="ECO:0000256" key="1">
    <source>
        <dbReference type="ARBA" id="ARBA00007705"/>
    </source>
</evidence>
<dbReference type="Gene3D" id="3.40.50.1010">
    <property type="entry name" value="5'-nuclease"/>
    <property type="match status" value="1"/>
</dbReference>
<dbReference type="EMBL" id="PFVJ01000026">
    <property type="protein sequence ID" value="PJA90076.1"/>
    <property type="molecule type" value="Genomic_DNA"/>
</dbReference>
<evidence type="ECO:0000256" key="15">
    <source>
        <dbReference type="SAM" id="Coils"/>
    </source>
</evidence>
<keyword evidence="10 14" id="KW-0238">DNA-binding</keyword>
<evidence type="ECO:0000259" key="16">
    <source>
        <dbReference type="SMART" id="SM00475"/>
    </source>
</evidence>
<dbReference type="CDD" id="cd06140">
    <property type="entry name" value="DNA_polA_I_Bacillus_like_exo"/>
    <property type="match status" value="1"/>
</dbReference>
<keyword evidence="5" id="KW-0540">Nuclease</keyword>
<dbReference type="InterPro" id="IPR036279">
    <property type="entry name" value="5-3_exonuclease_C_sf"/>
</dbReference>
<dbReference type="SMART" id="SM00475">
    <property type="entry name" value="53EXOc"/>
    <property type="match status" value="1"/>
</dbReference>
<dbReference type="PANTHER" id="PTHR10133">
    <property type="entry name" value="DNA POLYMERASE I"/>
    <property type="match status" value="1"/>
</dbReference>
<dbReference type="InterPro" id="IPR019760">
    <property type="entry name" value="DNA-dir_DNA_pol_A_CS"/>
</dbReference>
<gene>
    <name evidence="14" type="primary">polA</name>
    <name evidence="18" type="ORF">CO137_01080</name>
</gene>
<keyword evidence="9 14" id="KW-0239">DNA-directed DNA polymerase</keyword>
<organism evidence="18 19">
    <name type="scientific">Candidatus Magasanikbacteria bacterium CG_4_9_14_3_um_filter_32_9</name>
    <dbReference type="NCBI Taxonomy" id="1974644"/>
    <lineage>
        <taxon>Bacteria</taxon>
        <taxon>Candidatus Magasanikiibacteriota</taxon>
    </lineage>
</organism>
<evidence type="ECO:0000256" key="3">
    <source>
        <dbReference type="ARBA" id="ARBA00022695"/>
    </source>
</evidence>
<dbReference type="Gene3D" id="1.20.1060.10">
    <property type="entry name" value="Taq DNA Polymerase, Chain T, domain 4"/>
    <property type="match status" value="1"/>
</dbReference>
<dbReference type="FunFam" id="1.20.1060.10:FF:000001">
    <property type="entry name" value="DNA polymerase I"/>
    <property type="match status" value="1"/>
</dbReference>
<dbReference type="SUPFAM" id="SSF88723">
    <property type="entry name" value="PIN domain-like"/>
    <property type="match status" value="1"/>
</dbReference>
<evidence type="ECO:0000256" key="10">
    <source>
        <dbReference type="ARBA" id="ARBA00023125"/>
    </source>
</evidence>
<sequence>MSQKEKFVIIDGNAILHRAYHALPPFTTKEGVQVNAVYGFASMLLKILDTIKPKYLAVSFDVAKKTFRDELYKEYKATRVKGDQELYDQIPLVHKVVEAFDIPIYKKAGFEADDVIGTIAKELSKDWDGEVIIASGDKDLLQLVNKNIYVYLLRKGITDVEMFGEKEVKEKFGFEPKMMVDFKSLKGDPSDNIPGVKGIGDKGANELINKVGNLEEIYKQVNSLEGKGISKRTVKLLREDKEMAFLSKKLATIVTDVEGLNFKIKDAETKTIDVEKIVKLFNDFGFNSLVKRAFDMFGGEENKSFKTEEKNEKREITKVATEDVEKIVSKLKKEKEFFCKEILADEDILENKLIGFVCGTNKEIYFFDFRSFEDTQKKMFFSLFSNNNLLLGHNLKQLVKVLLINKISIKNNFFDLMIASYLTNSSTRAHDLKSIIARELGKEIQENVQTSLFGDGTEMVPEGVEYFFKLYTDYYDSLKEQKNDDLFHKIEMPLIKVLAKIEVNGLFVDKEKLKKLAKEIDLKLEKATKKIHKLAGQDFNIASSVQLRDILFKDLGLSTFGIKKGKTGYSTASSELEKLKDAHEIIPLIEEFRELSKLKNTYVDALPKIINKKTGRIHTDFNQAVTTTGRLSSSNPNLQNIPTRSKIGREIRTAFTSAKGYELISADYSQIELRIVASLAKDKKMLEIFREGKDIHTATAAAINEISESEVTKAMRNGAKEVNFGILYGMGSYGLASRTGISNEQAKEFIEKYFEEFEGVKKYIDETLILAKKNGYVETFFGRRRYIPELSASNFQVRNSGERMAVNMPIQGTAADMLKIAMVEIDKRLEKQFSDGDVKMVLQVHDELIFEVKNDLVDKVINVVSEVMQNVQHFDHNIKMLAPLEIHTCHSKNWGELK</sequence>
<name>A0A2M7Z7I6_9BACT</name>
<comment type="function">
    <text evidence="14">In addition to polymerase activity, this DNA polymerase exhibits 5'-3' exonuclease activity.</text>
</comment>
<dbReference type="InterPro" id="IPR036397">
    <property type="entry name" value="RNaseH_sf"/>
</dbReference>
<dbReference type="SUPFAM" id="SSF47807">
    <property type="entry name" value="5' to 3' exonuclease, C-terminal subdomain"/>
    <property type="match status" value="1"/>
</dbReference>
<evidence type="ECO:0000259" key="17">
    <source>
        <dbReference type="SMART" id="SM00482"/>
    </source>
</evidence>
<accession>A0A2M7Z7I6</accession>
<keyword evidence="8 14" id="KW-0269">Exonuclease</keyword>
<dbReference type="InterPro" id="IPR054690">
    <property type="entry name" value="DNA_polI_exonuclease"/>
</dbReference>
<keyword evidence="4 14" id="KW-0235">DNA replication</keyword>
<evidence type="ECO:0000256" key="5">
    <source>
        <dbReference type="ARBA" id="ARBA00022722"/>
    </source>
</evidence>
<dbReference type="GO" id="GO:0008409">
    <property type="term" value="F:5'-3' exonuclease activity"/>
    <property type="evidence" value="ECO:0007669"/>
    <property type="project" value="UniProtKB-UniRule"/>
</dbReference>
<dbReference type="Gene3D" id="3.30.420.10">
    <property type="entry name" value="Ribonuclease H-like superfamily/Ribonuclease H"/>
    <property type="match status" value="1"/>
</dbReference>
<comment type="similarity">
    <text evidence="1 14">Belongs to the DNA polymerase type-A family.</text>
</comment>
<dbReference type="PRINTS" id="PR00868">
    <property type="entry name" value="DNAPOLI"/>
</dbReference>
<dbReference type="Proteomes" id="UP000230843">
    <property type="component" value="Unassembled WGS sequence"/>
</dbReference>
<dbReference type="Pfam" id="PF02739">
    <property type="entry name" value="5_3_exonuc_N"/>
    <property type="match status" value="1"/>
</dbReference>
<evidence type="ECO:0000256" key="12">
    <source>
        <dbReference type="ARBA" id="ARBA00049244"/>
    </source>
</evidence>
<dbReference type="SUPFAM" id="SSF53098">
    <property type="entry name" value="Ribonuclease H-like"/>
    <property type="match status" value="1"/>
</dbReference>
<proteinExistence type="inferred from homology"/>
<dbReference type="CDD" id="cd08637">
    <property type="entry name" value="DNA_pol_A_pol_I_C"/>
    <property type="match status" value="1"/>
</dbReference>
<dbReference type="SMART" id="SM00482">
    <property type="entry name" value="POLAc"/>
    <property type="match status" value="1"/>
</dbReference>
<dbReference type="PANTHER" id="PTHR10133:SF27">
    <property type="entry name" value="DNA POLYMERASE NU"/>
    <property type="match status" value="1"/>
</dbReference>
<keyword evidence="6 14" id="KW-0227">DNA damage</keyword>
<evidence type="ECO:0000256" key="11">
    <source>
        <dbReference type="ARBA" id="ARBA00023204"/>
    </source>
</evidence>
<keyword evidence="3 14" id="KW-0548">Nucleotidyltransferase</keyword>
<evidence type="ECO:0000256" key="8">
    <source>
        <dbReference type="ARBA" id="ARBA00022839"/>
    </source>
</evidence>
<evidence type="ECO:0000256" key="7">
    <source>
        <dbReference type="ARBA" id="ARBA00022801"/>
    </source>
</evidence>
<evidence type="ECO:0000256" key="2">
    <source>
        <dbReference type="ARBA" id="ARBA00022679"/>
    </source>
</evidence>
<dbReference type="InterPro" id="IPR008918">
    <property type="entry name" value="HhH2"/>
</dbReference>
<dbReference type="InterPro" id="IPR020046">
    <property type="entry name" value="5-3_exonucl_a-hlix_arch_N"/>
</dbReference>
<keyword evidence="15" id="KW-0175">Coiled coil</keyword>
<evidence type="ECO:0000256" key="14">
    <source>
        <dbReference type="RuleBase" id="RU004460"/>
    </source>
</evidence>
<dbReference type="FunFam" id="1.10.150.20:FF:000003">
    <property type="entry name" value="DNA polymerase I"/>
    <property type="match status" value="1"/>
</dbReference>
<dbReference type="NCBIfam" id="NF004397">
    <property type="entry name" value="PRK05755.1"/>
    <property type="match status" value="1"/>
</dbReference>
<dbReference type="NCBIfam" id="TIGR00593">
    <property type="entry name" value="pola"/>
    <property type="match status" value="1"/>
</dbReference>
<evidence type="ECO:0000256" key="9">
    <source>
        <dbReference type="ARBA" id="ARBA00022932"/>
    </source>
</evidence>
<evidence type="ECO:0000256" key="13">
    <source>
        <dbReference type="NCBIfam" id="TIGR00593"/>
    </source>
</evidence>
<dbReference type="EC" id="2.7.7.7" evidence="13 14"/>
<dbReference type="Pfam" id="PF22619">
    <property type="entry name" value="DNA_polI_exo1"/>
    <property type="match status" value="1"/>
</dbReference>
<keyword evidence="2 14" id="KW-0808">Transferase</keyword>
<dbReference type="CDD" id="cd09898">
    <property type="entry name" value="H3TH_53EXO"/>
    <property type="match status" value="1"/>
</dbReference>